<dbReference type="VEuPathDB" id="FungiDB:QG37_01666"/>
<dbReference type="PANTHER" id="PTHR31668:SF4">
    <property type="entry name" value="TRANSCRIPTIONAL ACTIVATOR PROTEIN DAL81"/>
    <property type="match status" value="1"/>
</dbReference>
<organism evidence="7 8">
    <name type="scientific">Candidozyma auris</name>
    <name type="common">Yeast</name>
    <name type="synonym">Candida auris</name>
    <dbReference type="NCBI Taxonomy" id="498019"/>
    <lineage>
        <taxon>Eukaryota</taxon>
        <taxon>Fungi</taxon>
        <taxon>Dikarya</taxon>
        <taxon>Ascomycota</taxon>
        <taxon>Saccharomycotina</taxon>
        <taxon>Pichiomycetes</taxon>
        <taxon>Metschnikowiaceae</taxon>
        <taxon>Candidozyma</taxon>
    </lineage>
</organism>
<evidence type="ECO:0000313" key="8">
    <source>
        <dbReference type="Proteomes" id="UP000037122"/>
    </source>
</evidence>
<keyword evidence="4" id="KW-0539">Nucleus</keyword>
<gene>
    <name evidence="7" type="ORF">QG37_01666</name>
</gene>
<dbReference type="VEuPathDB" id="FungiDB:CJJ09_002751"/>
<dbReference type="PROSITE" id="PS00463">
    <property type="entry name" value="ZN2_CY6_FUNGAL_1"/>
    <property type="match status" value="1"/>
</dbReference>
<protein>
    <recommendedName>
        <fullName evidence="6">Zn(2)-C6 fungal-type domain-containing protein</fullName>
    </recommendedName>
</protein>
<feature type="region of interest" description="Disordered" evidence="5">
    <location>
        <begin position="58"/>
        <end position="122"/>
    </location>
</feature>
<comment type="caution">
    <text evidence="7">The sequence shown here is derived from an EMBL/GenBank/DDBJ whole genome shotgun (WGS) entry which is preliminary data.</text>
</comment>
<name>A0A0L0P537_CANAR</name>
<reference evidence="8" key="1">
    <citation type="journal article" date="2015" name="BMC Genomics">
        <title>Draft genome of a commonly misdiagnosed multidrug resistant pathogen Candida auris.</title>
        <authorList>
            <person name="Chatterjee S."/>
            <person name="Alampalli S.V."/>
            <person name="Nageshan R.K."/>
            <person name="Chettiar S.T."/>
            <person name="Joshi S."/>
            <person name="Tatu U.S."/>
        </authorList>
    </citation>
    <scope>NUCLEOTIDE SEQUENCE [LARGE SCALE GENOMIC DNA]</scope>
    <source>
        <strain evidence="8">6684</strain>
    </source>
</reference>
<feature type="domain" description="Zn(2)-C6 fungal-type" evidence="6">
    <location>
        <begin position="25"/>
        <end position="57"/>
    </location>
</feature>
<dbReference type="InterPro" id="IPR001138">
    <property type="entry name" value="Zn2Cys6_DnaBD"/>
</dbReference>
<feature type="compositionally biased region" description="Basic and acidic residues" evidence="5">
    <location>
        <begin position="76"/>
        <end position="86"/>
    </location>
</feature>
<dbReference type="InterPro" id="IPR050797">
    <property type="entry name" value="Carb_Metab_Trans_Reg"/>
</dbReference>
<dbReference type="EMBL" id="LGST01000013">
    <property type="protein sequence ID" value="KNE01355.1"/>
    <property type="molecule type" value="Genomic_DNA"/>
</dbReference>
<evidence type="ECO:0000313" key="7">
    <source>
        <dbReference type="EMBL" id="KNE01355.1"/>
    </source>
</evidence>
<dbReference type="SMART" id="SM00066">
    <property type="entry name" value="GAL4"/>
    <property type="match status" value="1"/>
</dbReference>
<dbReference type="VEuPathDB" id="FungiDB:CJI96_0003307"/>
<dbReference type="PANTHER" id="PTHR31668">
    <property type="entry name" value="GLUCOSE TRANSPORT TRANSCRIPTION REGULATOR RGT1-RELATED-RELATED"/>
    <property type="match status" value="1"/>
</dbReference>
<evidence type="ECO:0000259" key="6">
    <source>
        <dbReference type="PROSITE" id="PS50048"/>
    </source>
</evidence>
<keyword evidence="1" id="KW-0862">Zinc</keyword>
<dbReference type="GO" id="GO:0005634">
    <property type="term" value="C:nucleus"/>
    <property type="evidence" value="ECO:0007669"/>
    <property type="project" value="TreeGrafter"/>
</dbReference>
<evidence type="ECO:0000256" key="5">
    <source>
        <dbReference type="SAM" id="MobiDB-lite"/>
    </source>
</evidence>
<evidence type="ECO:0000256" key="4">
    <source>
        <dbReference type="ARBA" id="ARBA00023242"/>
    </source>
</evidence>
<dbReference type="VEuPathDB" id="FungiDB:CJI97_000792"/>
<feature type="compositionally biased region" description="Basic and acidic residues" evidence="5">
    <location>
        <begin position="106"/>
        <end position="119"/>
    </location>
</feature>
<keyword evidence="2" id="KW-0805">Transcription regulation</keyword>
<dbReference type="Proteomes" id="UP000037122">
    <property type="component" value="Unassembled WGS sequence"/>
</dbReference>
<sequence length="341" mass="37322">MKFTKKALASQVNSMRPYKSRSKRPCDFCRRRKTCCIIENSIPCLACVQFNKGNCTFVNGPLKRNRPKTKNGKPISYHDDKEDGKPKKVPTNPPLEPLHAQPSEPHNTHQHELSHDHQTTDQQKLSLLLLGVRMDYSMTQSFQAPPLCPTDPNHHSHVMPSPHLSLLNHTSLPQLSPHTPAAYSFHSNWSSGESAGGTTLQPQQLFHSLPSDSLRQLMLSNLSLLSNMSMGYTYPYAMSGGFFADSLANTTSMSGAHAGSYEPTLWTDAGEYEELVTMEVVPEEMKKEYNNGQLGPGVLGASLLAGPVQALGLDTGSSYEATAAGDYVGYGDSLVGPTTME</sequence>
<proteinExistence type="predicted"/>
<dbReference type="GO" id="GO:0000981">
    <property type="term" value="F:DNA-binding transcription factor activity, RNA polymerase II-specific"/>
    <property type="evidence" value="ECO:0007669"/>
    <property type="project" value="InterPro"/>
</dbReference>
<dbReference type="VEuPathDB" id="FungiDB:B9J08_000791"/>
<dbReference type="AlphaFoldDB" id="A0A0L0P537"/>
<feature type="region of interest" description="Disordered" evidence="5">
    <location>
        <begin position="1"/>
        <end position="23"/>
    </location>
</feature>
<dbReference type="GO" id="GO:0008270">
    <property type="term" value="F:zinc ion binding"/>
    <property type="evidence" value="ECO:0007669"/>
    <property type="project" value="InterPro"/>
</dbReference>
<evidence type="ECO:0000256" key="2">
    <source>
        <dbReference type="ARBA" id="ARBA00023015"/>
    </source>
</evidence>
<dbReference type="CDD" id="cd00067">
    <property type="entry name" value="GAL4"/>
    <property type="match status" value="1"/>
</dbReference>
<dbReference type="VEuPathDB" id="FungiDB:CJJ07_000628"/>
<evidence type="ECO:0000256" key="3">
    <source>
        <dbReference type="ARBA" id="ARBA00023163"/>
    </source>
</evidence>
<keyword evidence="3" id="KW-0804">Transcription</keyword>
<dbReference type="GO" id="GO:0001080">
    <property type="term" value="P:nitrogen catabolite activation of transcription from RNA polymerase II promoter"/>
    <property type="evidence" value="ECO:0007669"/>
    <property type="project" value="TreeGrafter"/>
</dbReference>
<evidence type="ECO:0000256" key="1">
    <source>
        <dbReference type="ARBA" id="ARBA00022833"/>
    </source>
</evidence>
<accession>A0A0L0P537</accession>
<dbReference type="PROSITE" id="PS50048">
    <property type="entry name" value="ZN2_CY6_FUNGAL_2"/>
    <property type="match status" value="1"/>
</dbReference>